<dbReference type="Gene3D" id="1.10.10.10">
    <property type="entry name" value="Winged helix-like DNA-binding domain superfamily/Winged helix DNA-binding domain"/>
    <property type="match status" value="1"/>
</dbReference>
<evidence type="ECO:0000313" key="2">
    <source>
        <dbReference type="EMBL" id="MDJ1135162.1"/>
    </source>
</evidence>
<dbReference type="SUPFAM" id="SSF46785">
    <property type="entry name" value="Winged helix' DNA-binding domain"/>
    <property type="match status" value="1"/>
</dbReference>
<accession>A0ABT7A268</accession>
<reference evidence="2 3" key="1">
    <citation type="submission" date="2023-05" db="EMBL/GenBank/DDBJ databases">
        <title>Streptantibioticus silvisoli sp. nov., acidotolerant actinomycetes 1 from pine litter.</title>
        <authorList>
            <person name="Swiecimska M."/>
            <person name="Golinska P."/>
            <person name="Sangal V."/>
            <person name="Wachnowicz B."/>
            <person name="Goodfellow M."/>
        </authorList>
    </citation>
    <scope>NUCLEOTIDE SEQUENCE [LARGE SCALE GENOMIC DNA]</scope>
    <source>
        <strain evidence="2 3">DSM 42109</strain>
    </source>
</reference>
<sequence length="352" mass="37695">MAFRIRFGPEDLLNCRFAVSPTGETQAAVRALTWGHGGGPHGRWVRRSLPTARGLELEALVAVMPRQGYTPDFLFPPPRSHGATFEEERARVRATEPGRVREEIARALACTPGAAASRTGRALLADPVAAVEALTAAQGRVWEALVAPEWPRLRRLLDADIAFHSRRLADGGLARVFSELHPQVTWRDGTLRIDRPPRHTRVLTGGEGVVLVPSVFVWPDVATGFDPPAPAALMYPARGVGELWAGREWGQGENRGSRAPGERASGALVRLMGANRAAVLAALDEPATTSALADRLGLAPSSVSAHLTALRGAGLLDSYRVRHQVLYVRTALGRALLAGGGPQEHGEGLAPR</sequence>
<dbReference type="PANTHER" id="PTHR43132">
    <property type="entry name" value="ARSENICAL RESISTANCE OPERON REPRESSOR ARSR-RELATED"/>
    <property type="match status" value="1"/>
</dbReference>
<dbReference type="EMBL" id="JANCPR020000027">
    <property type="protein sequence ID" value="MDJ1135162.1"/>
    <property type="molecule type" value="Genomic_DNA"/>
</dbReference>
<dbReference type="Proteomes" id="UP001214441">
    <property type="component" value="Unassembled WGS sequence"/>
</dbReference>
<dbReference type="InterPro" id="IPR045981">
    <property type="entry name" value="DUF5937"/>
</dbReference>
<proteinExistence type="predicted"/>
<gene>
    <name evidence="2" type="ORF">NMN56_025015</name>
</gene>
<organism evidence="2 3">
    <name type="scientific">Streptomyces iconiensis</name>
    <dbReference type="NCBI Taxonomy" id="1384038"/>
    <lineage>
        <taxon>Bacteria</taxon>
        <taxon>Bacillati</taxon>
        <taxon>Actinomycetota</taxon>
        <taxon>Actinomycetes</taxon>
        <taxon>Kitasatosporales</taxon>
        <taxon>Streptomycetaceae</taxon>
        <taxon>Streptomyces</taxon>
    </lineage>
</organism>
<dbReference type="Pfam" id="PF12840">
    <property type="entry name" value="HTH_20"/>
    <property type="match status" value="1"/>
</dbReference>
<protein>
    <submittedName>
        <fullName evidence="2">DUF5937 family protein</fullName>
    </submittedName>
</protein>
<keyword evidence="3" id="KW-1185">Reference proteome</keyword>
<evidence type="ECO:0000313" key="3">
    <source>
        <dbReference type="Proteomes" id="UP001214441"/>
    </source>
</evidence>
<dbReference type="PANTHER" id="PTHR43132:SF8">
    <property type="entry name" value="HTH-TYPE TRANSCRIPTIONAL REGULATOR KMTR"/>
    <property type="match status" value="1"/>
</dbReference>
<dbReference type="Pfam" id="PF19361">
    <property type="entry name" value="DUF5937"/>
    <property type="match status" value="1"/>
</dbReference>
<dbReference type="InterPro" id="IPR051011">
    <property type="entry name" value="Metal_resp_trans_reg"/>
</dbReference>
<dbReference type="InterPro" id="IPR011991">
    <property type="entry name" value="ArsR-like_HTH"/>
</dbReference>
<dbReference type="InterPro" id="IPR036388">
    <property type="entry name" value="WH-like_DNA-bd_sf"/>
</dbReference>
<comment type="caution">
    <text evidence="2">The sequence shown here is derived from an EMBL/GenBank/DDBJ whole genome shotgun (WGS) entry which is preliminary data.</text>
</comment>
<dbReference type="CDD" id="cd00090">
    <property type="entry name" value="HTH_ARSR"/>
    <property type="match status" value="1"/>
</dbReference>
<name>A0ABT7A268_9ACTN</name>
<dbReference type="RefSeq" id="WP_274040566.1">
    <property type="nucleotide sequence ID" value="NZ_JANCPR020000027.1"/>
</dbReference>
<dbReference type="InterPro" id="IPR036390">
    <property type="entry name" value="WH_DNA-bd_sf"/>
</dbReference>
<evidence type="ECO:0000259" key="1">
    <source>
        <dbReference type="Pfam" id="PF19361"/>
    </source>
</evidence>
<feature type="domain" description="DUF5937" evidence="1">
    <location>
        <begin position="103"/>
        <end position="238"/>
    </location>
</feature>